<dbReference type="Proteomes" id="UP000696485">
    <property type="component" value="Unassembled WGS sequence"/>
</dbReference>
<name>A0A9P5SUU4_9FUNG</name>
<dbReference type="InterPro" id="IPR029060">
    <property type="entry name" value="PIN-like_dom_sf"/>
</dbReference>
<proteinExistence type="predicted"/>
<sequence>MGFQGWNAFLARFDVWGTPLNPRSQPKHTHLDLMGTYYYLIRAIYKSVPNRDARHITKILMRKLSAAFTAENTTIHLDGLPSVEKADEHLRRYHIKANALVRASALVDHCEAAAVRGESLERASATALKLIGDCRSIPKPVGERILANLEKKGWKVCYCRGEADVCIAGQPDIEHCAVVSADSDLFLHSRVQELVRPNPDNKKQFLVYHKDDLLERMGLSESQLMVLAVVSRSDYTVNVRGYGLARNHKLLRTLSPLLPHSSRSISNRKQKSHWERVIEESESILDQYFEHVDADEDQFMNAINIFWYQQETLLPKRRAGFQRRSFNPDAWALEARLQNARDTVEVSRAEPELEASMASLTLGESSNQPRRFHRDKKQDGAPRRRREDLSRI</sequence>
<dbReference type="AlphaFoldDB" id="A0A9P5SUU4"/>
<evidence type="ECO:0000256" key="1">
    <source>
        <dbReference type="SAM" id="MobiDB-lite"/>
    </source>
</evidence>
<feature type="region of interest" description="Disordered" evidence="1">
    <location>
        <begin position="357"/>
        <end position="392"/>
    </location>
</feature>
<gene>
    <name evidence="2" type="ORF">BG006_007621</name>
</gene>
<reference evidence="2" key="1">
    <citation type="journal article" date="2020" name="Fungal Divers.">
        <title>Resolving the Mortierellaceae phylogeny through synthesis of multi-gene phylogenetics and phylogenomics.</title>
        <authorList>
            <person name="Vandepol N."/>
            <person name="Liber J."/>
            <person name="Desiro A."/>
            <person name="Na H."/>
            <person name="Kennedy M."/>
            <person name="Barry K."/>
            <person name="Grigoriev I.V."/>
            <person name="Miller A.N."/>
            <person name="O'Donnell K."/>
            <person name="Stajich J.E."/>
            <person name="Bonito G."/>
        </authorList>
    </citation>
    <scope>NUCLEOTIDE SEQUENCE</scope>
    <source>
        <strain evidence="2">NVP1</strain>
    </source>
</reference>
<dbReference type="PANTHER" id="PTHR11081">
    <property type="entry name" value="FLAP ENDONUCLEASE FAMILY MEMBER"/>
    <property type="match status" value="1"/>
</dbReference>
<dbReference type="SUPFAM" id="SSF88723">
    <property type="entry name" value="PIN domain-like"/>
    <property type="match status" value="1"/>
</dbReference>
<evidence type="ECO:0000313" key="2">
    <source>
        <dbReference type="EMBL" id="KAF9336725.1"/>
    </source>
</evidence>
<dbReference type="InterPro" id="IPR006084">
    <property type="entry name" value="XPG/Rad2"/>
</dbReference>
<evidence type="ECO:0008006" key="4">
    <source>
        <dbReference type="Google" id="ProtNLM"/>
    </source>
</evidence>
<keyword evidence="3" id="KW-1185">Reference proteome</keyword>
<feature type="compositionally biased region" description="Polar residues" evidence="1">
    <location>
        <begin position="358"/>
        <end position="369"/>
    </location>
</feature>
<accession>A0A9P5SUU4</accession>
<dbReference type="Gene3D" id="3.40.50.1010">
    <property type="entry name" value="5'-nuclease"/>
    <property type="match status" value="1"/>
</dbReference>
<evidence type="ECO:0000313" key="3">
    <source>
        <dbReference type="Proteomes" id="UP000696485"/>
    </source>
</evidence>
<comment type="caution">
    <text evidence="2">The sequence shown here is derived from an EMBL/GenBank/DDBJ whole genome shotgun (WGS) entry which is preliminary data.</text>
</comment>
<dbReference type="EMBL" id="JAAAUY010000049">
    <property type="protein sequence ID" value="KAF9336725.1"/>
    <property type="molecule type" value="Genomic_DNA"/>
</dbReference>
<protein>
    <recommendedName>
        <fullName evidence="4">XPG-I domain-containing protein</fullName>
    </recommendedName>
</protein>
<organism evidence="2 3">
    <name type="scientific">Podila minutissima</name>
    <dbReference type="NCBI Taxonomy" id="64525"/>
    <lineage>
        <taxon>Eukaryota</taxon>
        <taxon>Fungi</taxon>
        <taxon>Fungi incertae sedis</taxon>
        <taxon>Mucoromycota</taxon>
        <taxon>Mortierellomycotina</taxon>
        <taxon>Mortierellomycetes</taxon>
        <taxon>Mortierellales</taxon>
        <taxon>Mortierellaceae</taxon>
        <taxon>Podila</taxon>
    </lineage>
</organism>
<feature type="compositionally biased region" description="Basic and acidic residues" evidence="1">
    <location>
        <begin position="376"/>
        <end position="392"/>
    </location>
</feature>